<sequence length="124" mass="13925">MDEDAIKQAQIAAAWEAHNAGPHGYRRQWLIRLLAMQDDKCAYCKEIISISPTGDATLDHQVPLAKAGADAFENCVAACELCNHAKGDLLPGEFALVMLDRRAQVLEGRRKRAKWRGRYSRRHP</sequence>
<dbReference type="GO" id="GO:0003676">
    <property type="term" value="F:nucleic acid binding"/>
    <property type="evidence" value="ECO:0007669"/>
    <property type="project" value="InterPro"/>
</dbReference>
<dbReference type="Proteomes" id="UP000192934">
    <property type="component" value="Chromosome I"/>
</dbReference>
<keyword evidence="2" id="KW-0378">Hydrolase</keyword>
<keyword evidence="2" id="KW-0255">Endonuclease</keyword>
<feature type="domain" description="HNH nuclease" evidence="1">
    <location>
        <begin position="30"/>
        <end position="84"/>
    </location>
</feature>
<dbReference type="SMART" id="SM00507">
    <property type="entry name" value="HNHc"/>
    <property type="match status" value="1"/>
</dbReference>
<proteinExistence type="predicted"/>
<dbReference type="Pfam" id="PF01844">
    <property type="entry name" value="HNH"/>
    <property type="match status" value="1"/>
</dbReference>
<gene>
    <name evidence="2" type="ORF">SAMN06295910_0363</name>
</gene>
<dbReference type="PANTHER" id="PTHR33877:SF2">
    <property type="entry name" value="OS07G0170200 PROTEIN"/>
    <property type="match status" value="1"/>
</dbReference>
<keyword evidence="2" id="KW-0540">Nuclease</keyword>
<dbReference type="GO" id="GO:0004519">
    <property type="term" value="F:endonuclease activity"/>
    <property type="evidence" value="ECO:0007669"/>
    <property type="project" value="UniProtKB-KW"/>
</dbReference>
<accession>A0A1X7FZ38</accession>
<evidence type="ECO:0000313" key="2">
    <source>
        <dbReference type="EMBL" id="SMF61378.1"/>
    </source>
</evidence>
<dbReference type="InterPro" id="IPR003615">
    <property type="entry name" value="HNH_nuc"/>
</dbReference>
<dbReference type="PANTHER" id="PTHR33877">
    <property type="entry name" value="SLL1193 PROTEIN"/>
    <property type="match status" value="1"/>
</dbReference>
<reference evidence="3" key="1">
    <citation type="submission" date="2017-04" db="EMBL/GenBank/DDBJ databases">
        <authorList>
            <person name="Varghese N."/>
            <person name="Submissions S."/>
        </authorList>
    </citation>
    <scope>NUCLEOTIDE SEQUENCE [LARGE SCALE GENOMIC DNA]</scope>
    <source>
        <strain evidence="3">Dd16</strain>
    </source>
</reference>
<dbReference type="RefSeq" id="WP_085217248.1">
    <property type="nucleotide sequence ID" value="NZ_LT840185.1"/>
</dbReference>
<dbReference type="InterPro" id="IPR002711">
    <property type="entry name" value="HNH"/>
</dbReference>
<dbReference type="InterPro" id="IPR052892">
    <property type="entry name" value="NA-targeting_endonuclease"/>
</dbReference>
<protein>
    <submittedName>
        <fullName evidence="2">HNH endonuclease</fullName>
    </submittedName>
</protein>
<dbReference type="EMBL" id="LT840185">
    <property type="protein sequence ID" value="SMF61378.1"/>
    <property type="molecule type" value="Genomic_DNA"/>
</dbReference>
<evidence type="ECO:0000313" key="3">
    <source>
        <dbReference type="Proteomes" id="UP000192934"/>
    </source>
</evidence>
<dbReference type="OrthoDB" id="5292295at2"/>
<dbReference type="Gene3D" id="1.10.30.50">
    <property type="match status" value="1"/>
</dbReference>
<dbReference type="AlphaFoldDB" id="A0A1X7FZ38"/>
<organism evidence="2 3">
    <name type="scientific">Allosphingosinicella indica</name>
    <dbReference type="NCBI Taxonomy" id="941907"/>
    <lineage>
        <taxon>Bacteria</taxon>
        <taxon>Pseudomonadati</taxon>
        <taxon>Pseudomonadota</taxon>
        <taxon>Alphaproteobacteria</taxon>
        <taxon>Sphingomonadales</taxon>
        <taxon>Sphingomonadaceae</taxon>
        <taxon>Allosphingosinicella</taxon>
    </lineage>
</organism>
<name>A0A1X7FZ38_9SPHN</name>
<keyword evidence="3" id="KW-1185">Reference proteome</keyword>
<evidence type="ECO:0000259" key="1">
    <source>
        <dbReference type="SMART" id="SM00507"/>
    </source>
</evidence>
<dbReference type="GO" id="GO:0008270">
    <property type="term" value="F:zinc ion binding"/>
    <property type="evidence" value="ECO:0007669"/>
    <property type="project" value="InterPro"/>
</dbReference>
<dbReference type="STRING" id="941907.SAMN06295910_0363"/>